<dbReference type="PROSITE" id="PS00041">
    <property type="entry name" value="HTH_ARAC_FAMILY_1"/>
    <property type="match status" value="1"/>
</dbReference>
<dbReference type="Gene3D" id="1.10.10.60">
    <property type="entry name" value="Homeodomain-like"/>
    <property type="match status" value="1"/>
</dbReference>
<dbReference type="InterPro" id="IPR018060">
    <property type="entry name" value="HTH_AraC"/>
</dbReference>
<evidence type="ECO:0000256" key="3">
    <source>
        <dbReference type="ARBA" id="ARBA00023163"/>
    </source>
</evidence>
<dbReference type="SMART" id="SM00342">
    <property type="entry name" value="HTH_ARAC"/>
    <property type="match status" value="1"/>
</dbReference>
<dbReference type="Pfam" id="PF12833">
    <property type="entry name" value="HTH_18"/>
    <property type="match status" value="1"/>
</dbReference>
<organism evidence="5 6">
    <name type="scientific">Silvimonas iriomotensis</name>
    <dbReference type="NCBI Taxonomy" id="449662"/>
    <lineage>
        <taxon>Bacteria</taxon>
        <taxon>Pseudomonadati</taxon>
        <taxon>Pseudomonadota</taxon>
        <taxon>Betaproteobacteria</taxon>
        <taxon>Neisseriales</taxon>
        <taxon>Chitinibacteraceae</taxon>
        <taxon>Silvimonas</taxon>
    </lineage>
</organism>
<gene>
    <name evidence="5" type="ORF">GCM10010970_18560</name>
</gene>
<keyword evidence="3" id="KW-0804">Transcription</keyword>
<evidence type="ECO:0000256" key="1">
    <source>
        <dbReference type="ARBA" id="ARBA00023015"/>
    </source>
</evidence>
<dbReference type="InterPro" id="IPR009057">
    <property type="entry name" value="Homeodomain-like_sf"/>
</dbReference>
<dbReference type="InterPro" id="IPR011051">
    <property type="entry name" value="RmlC_Cupin_sf"/>
</dbReference>
<evidence type="ECO:0000259" key="4">
    <source>
        <dbReference type="PROSITE" id="PS01124"/>
    </source>
</evidence>
<evidence type="ECO:0000256" key="2">
    <source>
        <dbReference type="ARBA" id="ARBA00023125"/>
    </source>
</evidence>
<dbReference type="PANTHER" id="PTHR11019:SF199">
    <property type="entry name" value="HTH-TYPE TRANSCRIPTIONAL REGULATOR NIMR"/>
    <property type="match status" value="1"/>
</dbReference>
<evidence type="ECO:0000313" key="5">
    <source>
        <dbReference type="EMBL" id="GGP21075.1"/>
    </source>
</evidence>
<dbReference type="PROSITE" id="PS01124">
    <property type="entry name" value="HTH_ARAC_FAMILY_2"/>
    <property type="match status" value="1"/>
</dbReference>
<keyword evidence="6" id="KW-1185">Reference proteome</keyword>
<dbReference type="InterPro" id="IPR020449">
    <property type="entry name" value="Tscrpt_reg_AraC-type_HTH"/>
</dbReference>
<dbReference type="SUPFAM" id="SSF46689">
    <property type="entry name" value="Homeodomain-like"/>
    <property type="match status" value="1"/>
</dbReference>
<dbReference type="InterPro" id="IPR018062">
    <property type="entry name" value="HTH_AraC-typ_CS"/>
</dbReference>
<keyword evidence="1" id="KW-0805">Transcription regulation</keyword>
<dbReference type="PRINTS" id="PR00032">
    <property type="entry name" value="HTHARAC"/>
</dbReference>
<dbReference type="CDD" id="cd06124">
    <property type="entry name" value="cupin_NimR-like_N"/>
    <property type="match status" value="1"/>
</dbReference>
<dbReference type="EMBL" id="BMLX01000002">
    <property type="protein sequence ID" value="GGP21075.1"/>
    <property type="molecule type" value="Genomic_DNA"/>
</dbReference>
<proteinExistence type="predicted"/>
<feature type="domain" description="HTH araC/xylS-type" evidence="4">
    <location>
        <begin position="231"/>
        <end position="328"/>
    </location>
</feature>
<protein>
    <submittedName>
        <fullName evidence="5">AraC family transcriptional regulator</fullName>
    </submittedName>
</protein>
<evidence type="ECO:0000313" key="6">
    <source>
        <dbReference type="Proteomes" id="UP000637267"/>
    </source>
</evidence>
<comment type="caution">
    <text evidence="5">The sequence shown here is derived from an EMBL/GenBank/DDBJ whole genome shotgun (WGS) entry which is preliminary data.</text>
</comment>
<dbReference type="Proteomes" id="UP000637267">
    <property type="component" value="Unassembled WGS sequence"/>
</dbReference>
<keyword evidence="2" id="KW-0238">DNA-binding</keyword>
<name>A0ABQ2P9D6_9NEIS</name>
<dbReference type="SUPFAM" id="SSF51182">
    <property type="entry name" value="RmlC-like cupins"/>
    <property type="match status" value="1"/>
</dbReference>
<sequence>MGIKPDGGIEEEGADRAFAHGGTGQFNLVLVIGQQVFSAHDLCSCCEMTSSLGILGWSVSGMEAIRYGISAMDDLIIRPDLVRSSAGPFLAAAELTRDAVRVTPAHSHERGQLVGALHGLISIGLDRQQWVVPAVHAIWIPPHWTHSLRSFGPFAGWSVFIAQPHCAGLPAAPRSIKTTPLLREAARRAATWPGTTLDAAQTRIAGIILDEVAAAQPEALGLLQPADPRLIRIADALAADLSDSRNQEDWASWAGLSPRTLSRHWLADTGMTFGEWRQQARLLRALELIADRVPVTNIALELGYDNVSAFIEMFRRALGTTPGRYLAETAPDPR</sequence>
<accession>A0ABQ2P9D6</accession>
<dbReference type="PANTHER" id="PTHR11019">
    <property type="entry name" value="HTH-TYPE TRANSCRIPTIONAL REGULATOR NIMR"/>
    <property type="match status" value="1"/>
</dbReference>
<reference evidence="6" key="1">
    <citation type="journal article" date="2019" name="Int. J. Syst. Evol. Microbiol.">
        <title>The Global Catalogue of Microorganisms (GCM) 10K type strain sequencing project: providing services to taxonomists for standard genome sequencing and annotation.</title>
        <authorList>
            <consortium name="The Broad Institute Genomics Platform"/>
            <consortium name="The Broad Institute Genome Sequencing Center for Infectious Disease"/>
            <person name="Wu L."/>
            <person name="Ma J."/>
        </authorList>
    </citation>
    <scope>NUCLEOTIDE SEQUENCE [LARGE SCALE GENOMIC DNA]</scope>
    <source>
        <strain evidence="6">CGMCC 1.8859</strain>
    </source>
</reference>